<evidence type="ECO:0000313" key="1">
    <source>
        <dbReference type="EMBL" id="TNN77919.1"/>
    </source>
</evidence>
<gene>
    <name evidence="1" type="ORF">EYF80_011842</name>
</gene>
<protein>
    <submittedName>
        <fullName evidence="1">Uncharacterized protein</fullName>
    </submittedName>
</protein>
<dbReference type="Proteomes" id="UP000314294">
    <property type="component" value="Unassembled WGS sequence"/>
</dbReference>
<name>A0A4Z2IIW9_9TELE</name>
<sequence>MEISRAEDLRQMSLGLDKEKAIKLSREPQLGAEQVGLEIPAFLFQVDKTGGYSEMESELGGQRQLEPSQILIATRCFDQRQRVSFSGNPVFPTAAYRGGGGRGVMGLWSSLQGR</sequence>
<comment type="caution">
    <text evidence="1">The sequence shown here is derived from an EMBL/GenBank/DDBJ whole genome shotgun (WGS) entry which is preliminary data.</text>
</comment>
<dbReference type="AlphaFoldDB" id="A0A4Z2IIW9"/>
<evidence type="ECO:0000313" key="2">
    <source>
        <dbReference type="Proteomes" id="UP000314294"/>
    </source>
</evidence>
<organism evidence="1 2">
    <name type="scientific">Liparis tanakae</name>
    <name type="common">Tanaka's snailfish</name>
    <dbReference type="NCBI Taxonomy" id="230148"/>
    <lineage>
        <taxon>Eukaryota</taxon>
        <taxon>Metazoa</taxon>
        <taxon>Chordata</taxon>
        <taxon>Craniata</taxon>
        <taxon>Vertebrata</taxon>
        <taxon>Euteleostomi</taxon>
        <taxon>Actinopterygii</taxon>
        <taxon>Neopterygii</taxon>
        <taxon>Teleostei</taxon>
        <taxon>Neoteleostei</taxon>
        <taxon>Acanthomorphata</taxon>
        <taxon>Eupercaria</taxon>
        <taxon>Perciformes</taxon>
        <taxon>Cottioidei</taxon>
        <taxon>Cottales</taxon>
        <taxon>Liparidae</taxon>
        <taxon>Liparis</taxon>
    </lineage>
</organism>
<reference evidence="1 2" key="1">
    <citation type="submission" date="2019-03" db="EMBL/GenBank/DDBJ databases">
        <title>First draft genome of Liparis tanakae, snailfish: a comprehensive survey of snailfish specific genes.</title>
        <authorList>
            <person name="Kim W."/>
            <person name="Song I."/>
            <person name="Jeong J.-H."/>
            <person name="Kim D."/>
            <person name="Kim S."/>
            <person name="Ryu S."/>
            <person name="Song J.Y."/>
            <person name="Lee S.K."/>
        </authorList>
    </citation>
    <scope>NUCLEOTIDE SEQUENCE [LARGE SCALE GENOMIC DNA]</scope>
    <source>
        <tissue evidence="1">Muscle</tissue>
    </source>
</reference>
<keyword evidence="2" id="KW-1185">Reference proteome</keyword>
<dbReference type="EMBL" id="SRLO01000078">
    <property type="protein sequence ID" value="TNN77919.1"/>
    <property type="molecule type" value="Genomic_DNA"/>
</dbReference>
<accession>A0A4Z2IIW9</accession>
<proteinExistence type="predicted"/>